<evidence type="ECO:0000313" key="1">
    <source>
        <dbReference type="EMBL" id="KAI8046726.1"/>
    </source>
</evidence>
<dbReference type="AlphaFoldDB" id="A0A9P9Z0Y5"/>
<organism evidence="1 2">
    <name type="scientific">Drosophila gunungcola</name>
    <name type="common">fruit fly</name>
    <dbReference type="NCBI Taxonomy" id="103775"/>
    <lineage>
        <taxon>Eukaryota</taxon>
        <taxon>Metazoa</taxon>
        <taxon>Ecdysozoa</taxon>
        <taxon>Arthropoda</taxon>
        <taxon>Hexapoda</taxon>
        <taxon>Insecta</taxon>
        <taxon>Pterygota</taxon>
        <taxon>Neoptera</taxon>
        <taxon>Endopterygota</taxon>
        <taxon>Diptera</taxon>
        <taxon>Brachycera</taxon>
        <taxon>Muscomorpha</taxon>
        <taxon>Ephydroidea</taxon>
        <taxon>Drosophilidae</taxon>
        <taxon>Drosophila</taxon>
        <taxon>Sophophora</taxon>
    </lineage>
</organism>
<comment type="caution">
    <text evidence="1">The sequence shown here is derived from an EMBL/GenBank/DDBJ whole genome shotgun (WGS) entry which is preliminary data.</text>
</comment>
<proteinExistence type="predicted"/>
<evidence type="ECO:0000313" key="2">
    <source>
        <dbReference type="Proteomes" id="UP001059596"/>
    </source>
</evidence>
<protein>
    <submittedName>
        <fullName evidence="1">Uncharacterized protein</fullName>
    </submittedName>
</protein>
<accession>A0A9P9Z0Y5</accession>
<reference evidence="1" key="1">
    <citation type="journal article" date="2023" name="Genome Biol. Evol.">
        <title>Long-read-based Genome Assembly of Drosophila gunungcola Reveals Fewer Chemosensory Genes in Flower-breeding Species.</title>
        <authorList>
            <person name="Negi A."/>
            <person name="Liao B.Y."/>
            <person name="Yeh S.D."/>
        </authorList>
    </citation>
    <scope>NUCLEOTIDE SEQUENCE</scope>
    <source>
        <strain evidence="1">Sukarami</strain>
    </source>
</reference>
<name>A0A9P9Z0Y5_9MUSC</name>
<keyword evidence="2" id="KW-1185">Reference proteome</keyword>
<dbReference type="Proteomes" id="UP001059596">
    <property type="component" value="Chromosome 3R"/>
</dbReference>
<dbReference type="EMBL" id="JAMKOV010000001">
    <property type="protein sequence ID" value="KAI8046726.1"/>
    <property type="molecule type" value="Genomic_DNA"/>
</dbReference>
<sequence length="60" mass="6172">MQYLICSWLMCKKAAKIVAAGCGVPPVIPSARRAVTKAATNGKQNVAHCLAVAGACPTCK</sequence>
<gene>
    <name evidence="1" type="ORF">M5D96_002939</name>
</gene>